<dbReference type="InterPro" id="IPR011009">
    <property type="entry name" value="Kinase-like_dom_sf"/>
</dbReference>
<dbReference type="Proteomes" id="UP000295411">
    <property type="component" value="Unassembled WGS sequence"/>
</dbReference>
<comment type="caution">
    <text evidence="1">The sequence shown here is derived from an EMBL/GenBank/DDBJ whole genome shotgun (WGS) entry which is preliminary data.</text>
</comment>
<dbReference type="Pfam" id="PF04655">
    <property type="entry name" value="APH_6_hur"/>
    <property type="match status" value="1"/>
</dbReference>
<proteinExistence type="predicted"/>
<dbReference type="GO" id="GO:0016773">
    <property type="term" value="F:phosphotransferase activity, alcohol group as acceptor"/>
    <property type="evidence" value="ECO:0007669"/>
    <property type="project" value="InterPro"/>
</dbReference>
<sequence>MTGFAVELPEGLKRAARQLPGGSAWLRNWPGILQRYLEAWELTLDLPSGRRPWSGQCSVVLPVRSSNGGEAALKIGVPHEESRTEPEALTLWDGAGAVRLLAFNAADSVLLLERLDARRPLGSLPLEQTTAIWGALVRRLSLRPDGRSEWAQIPALAPEAETWTDTLPADWEAAGRPFPRWLLEHALETCQVRGAVGRRSARDVLVHSDLHYGNILARPTPEAGDVAEQPSAGGFVAIDPKPLLGDAEYAVAPMLWNRIGDLPAADAPGQLRLRCAALAAAAGLDPELARDWAVVREVRNALYYLETGSPGDARRSLWVASSLLGRTLPDLPPAHLLSAP</sequence>
<keyword evidence="2" id="KW-1185">Reference proteome</keyword>
<dbReference type="OrthoDB" id="3638028at2"/>
<dbReference type="EMBL" id="SMTK01000002">
    <property type="protein sequence ID" value="TDK26952.1"/>
    <property type="molecule type" value="Genomic_DNA"/>
</dbReference>
<accession>A0A4V3AMI0</accession>
<dbReference type="SUPFAM" id="SSF56112">
    <property type="entry name" value="Protein kinase-like (PK-like)"/>
    <property type="match status" value="1"/>
</dbReference>
<protein>
    <submittedName>
        <fullName evidence="1">Aminoglycoside resistance protein</fullName>
    </submittedName>
</protein>
<dbReference type="AlphaFoldDB" id="A0A4V3AMI0"/>
<organism evidence="1 2">
    <name type="scientific">Arthrobacter crusticola</name>
    <dbReference type="NCBI Taxonomy" id="2547960"/>
    <lineage>
        <taxon>Bacteria</taxon>
        <taxon>Bacillati</taxon>
        <taxon>Actinomycetota</taxon>
        <taxon>Actinomycetes</taxon>
        <taxon>Micrococcales</taxon>
        <taxon>Micrococcaceae</taxon>
        <taxon>Arthrobacter</taxon>
    </lineage>
</organism>
<dbReference type="RefSeq" id="WP_133403301.1">
    <property type="nucleotide sequence ID" value="NZ_SMTK01000002.1"/>
</dbReference>
<name>A0A4V3AMI0_9MICC</name>
<gene>
    <name evidence="1" type="ORF">E2F48_07300</name>
</gene>
<dbReference type="InterPro" id="IPR006748">
    <property type="entry name" value="NH2Glyco/OHUrea_AB-resist_kin"/>
</dbReference>
<reference evidence="1 2" key="1">
    <citation type="submission" date="2019-03" db="EMBL/GenBank/DDBJ databases">
        <title>Arthrobacter sp. nov., an bacterium isolated from biocrust in Mu Us Desert.</title>
        <authorList>
            <person name="Lixiong L."/>
        </authorList>
    </citation>
    <scope>NUCLEOTIDE SEQUENCE [LARGE SCALE GENOMIC DNA]</scope>
    <source>
        <strain evidence="1 2">SLN-3</strain>
    </source>
</reference>
<evidence type="ECO:0000313" key="2">
    <source>
        <dbReference type="Proteomes" id="UP000295411"/>
    </source>
</evidence>
<evidence type="ECO:0000313" key="1">
    <source>
        <dbReference type="EMBL" id="TDK26952.1"/>
    </source>
</evidence>
<dbReference type="GO" id="GO:0019748">
    <property type="term" value="P:secondary metabolic process"/>
    <property type="evidence" value="ECO:0007669"/>
    <property type="project" value="InterPro"/>
</dbReference>